<dbReference type="AlphaFoldDB" id="A0A2A6RP71"/>
<keyword evidence="3" id="KW-1185">Reference proteome</keyword>
<sequence length="60" mass="6139">MEKRQYTYAQLGMLFGIFIGGGLGVILLSTTGNAVYIAITGAGAAIGLVLGAGVDKYQKS</sequence>
<keyword evidence="1" id="KW-0812">Transmembrane</keyword>
<organism evidence="2 3">
    <name type="scientific">Candidatus Viridilinea mediisalina</name>
    <dbReference type="NCBI Taxonomy" id="2024553"/>
    <lineage>
        <taxon>Bacteria</taxon>
        <taxon>Bacillati</taxon>
        <taxon>Chloroflexota</taxon>
        <taxon>Chloroflexia</taxon>
        <taxon>Chloroflexales</taxon>
        <taxon>Chloroflexineae</taxon>
        <taxon>Oscillochloridaceae</taxon>
        <taxon>Candidatus Viridilinea</taxon>
    </lineage>
</organism>
<keyword evidence="1" id="KW-0472">Membrane</keyword>
<feature type="transmembrane region" description="Helical" evidence="1">
    <location>
        <begin position="34"/>
        <end position="54"/>
    </location>
</feature>
<dbReference type="EMBL" id="NQWI01000006">
    <property type="protein sequence ID" value="PDW04640.1"/>
    <property type="molecule type" value="Genomic_DNA"/>
</dbReference>
<proteinExistence type="predicted"/>
<feature type="transmembrane region" description="Helical" evidence="1">
    <location>
        <begin position="7"/>
        <end position="28"/>
    </location>
</feature>
<name>A0A2A6RP71_9CHLR</name>
<dbReference type="RefSeq" id="WP_097642497.1">
    <property type="nucleotide sequence ID" value="NZ_NQWI01000006.1"/>
</dbReference>
<evidence type="ECO:0000313" key="2">
    <source>
        <dbReference type="EMBL" id="PDW04640.1"/>
    </source>
</evidence>
<evidence type="ECO:0000313" key="3">
    <source>
        <dbReference type="Proteomes" id="UP000220527"/>
    </source>
</evidence>
<accession>A0A2A6RP71</accession>
<dbReference type="Proteomes" id="UP000220527">
    <property type="component" value="Unassembled WGS sequence"/>
</dbReference>
<gene>
    <name evidence="2" type="ORF">CJ255_02365</name>
</gene>
<protein>
    <submittedName>
        <fullName evidence="2">Uncharacterized protein</fullName>
    </submittedName>
</protein>
<reference evidence="3" key="1">
    <citation type="submission" date="2017-08" db="EMBL/GenBank/DDBJ databases">
        <authorList>
            <person name="Grouzdev D.S."/>
            <person name="Gaisin V.A."/>
            <person name="Rysina M.S."/>
            <person name="Gorlenko V.M."/>
        </authorList>
    </citation>
    <scope>NUCLEOTIDE SEQUENCE [LARGE SCALE GENOMIC DNA]</scope>
    <source>
        <strain evidence="3">Kir15-3F</strain>
    </source>
</reference>
<evidence type="ECO:0000256" key="1">
    <source>
        <dbReference type="SAM" id="Phobius"/>
    </source>
</evidence>
<keyword evidence="1" id="KW-1133">Transmembrane helix</keyword>
<comment type="caution">
    <text evidence="2">The sequence shown here is derived from an EMBL/GenBank/DDBJ whole genome shotgun (WGS) entry which is preliminary data.</text>
</comment>